<reference evidence="1" key="1">
    <citation type="submission" date="2014-09" db="EMBL/GenBank/DDBJ databases">
        <authorList>
            <person name="Magalhaes I.L.F."/>
            <person name="Oliveira U."/>
            <person name="Santos F.R."/>
            <person name="Vidigal T.H.D.A."/>
            <person name="Brescovit A.D."/>
            <person name="Santos A.J."/>
        </authorList>
    </citation>
    <scope>NUCLEOTIDE SEQUENCE</scope>
    <source>
        <tissue evidence="1">Shoot tissue taken approximately 20 cm above the soil surface</tissue>
    </source>
</reference>
<dbReference type="AlphaFoldDB" id="A0A0A9G7T6"/>
<reference evidence="1" key="2">
    <citation type="journal article" date="2015" name="Data Brief">
        <title>Shoot transcriptome of the giant reed, Arundo donax.</title>
        <authorList>
            <person name="Barrero R.A."/>
            <person name="Guerrero F.D."/>
            <person name="Moolhuijzen P."/>
            <person name="Goolsby J.A."/>
            <person name="Tidwell J."/>
            <person name="Bellgard S.E."/>
            <person name="Bellgard M.I."/>
        </authorList>
    </citation>
    <scope>NUCLEOTIDE SEQUENCE</scope>
    <source>
        <tissue evidence="1">Shoot tissue taken approximately 20 cm above the soil surface</tissue>
    </source>
</reference>
<sequence>MKNDVFYMYGYVYVLHQIVKECYKLCTNTPKTKCMALCTCCLYISASEF</sequence>
<protein>
    <submittedName>
        <fullName evidence="1">Uncharacterized protein</fullName>
    </submittedName>
</protein>
<name>A0A0A9G7T6_ARUDO</name>
<proteinExistence type="predicted"/>
<evidence type="ECO:0000313" key="1">
    <source>
        <dbReference type="EMBL" id="JAE19534.1"/>
    </source>
</evidence>
<dbReference type="EMBL" id="GBRH01178362">
    <property type="protein sequence ID" value="JAE19534.1"/>
    <property type="molecule type" value="Transcribed_RNA"/>
</dbReference>
<accession>A0A0A9G7T6</accession>
<organism evidence="1">
    <name type="scientific">Arundo donax</name>
    <name type="common">Giant reed</name>
    <name type="synonym">Donax arundinaceus</name>
    <dbReference type="NCBI Taxonomy" id="35708"/>
    <lineage>
        <taxon>Eukaryota</taxon>
        <taxon>Viridiplantae</taxon>
        <taxon>Streptophyta</taxon>
        <taxon>Embryophyta</taxon>
        <taxon>Tracheophyta</taxon>
        <taxon>Spermatophyta</taxon>
        <taxon>Magnoliopsida</taxon>
        <taxon>Liliopsida</taxon>
        <taxon>Poales</taxon>
        <taxon>Poaceae</taxon>
        <taxon>PACMAD clade</taxon>
        <taxon>Arundinoideae</taxon>
        <taxon>Arundineae</taxon>
        <taxon>Arundo</taxon>
    </lineage>
</organism>